<dbReference type="GO" id="GO:0005525">
    <property type="term" value="F:GTP binding"/>
    <property type="evidence" value="ECO:0007669"/>
    <property type="project" value="UniProtKB-UniRule"/>
</dbReference>
<feature type="binding site" evidence="6">
    <location>
        <position position="50"/>
    </location>
    <ligand>
        <name>GTP</name>
        <dbReference type="ChEBI" id="CHEBI:37565"/>
    </ligand>
</feature>
<sequence length="189" mass="19941">MTDDTDTEVVVSLQEALRSELKDPMGTVYTEADALFAAADPPLIAVGDIVTYHLIEADHRPDVALIDGQTKRSAIEDHIQEAIDAGVFDREVDVENAAAGLSAGLLSALATAIDAASDGESTVIVVDGEEDLATLPAIAAAPSGASVVYGQPDEGMVLVECDEAIKTRVTDLFERMDGDDERLWDLLDG</sequence>
<comment type="pathway">
    <text evidence="6">Cofactor biosynthesis; coenzyme A biosynthesis.</text>
</comment>
<keyword evidence="2 6" id="KW-0547">Nucleotide-binding</keyword>
<evidence type="ECO:0000256" key="6">
    <source>
        <dbReference type="HAMAP-Rule" id="MF_00590"/>
    </source>
</evidence>
<dbReference type="HAMAP" id="MF_00590">
    <property type="entry name" value="Dephospho_CoA_kinase_GTP_dep"/>
    <property type="match status" value="1"/>
</dbReference>
<feature type="binding site" evidence="6">
    <location>
        <position position="153"/>
    </location>
    <ligand>
        <name>GTP</name>
        <dbReference type="ChEBI" id="CHEBI:37565"/>
    </ligand>
</feature>
<keyword evidence="1 6" id="KW-0808">Transferase</keyword>
<comment type="function">
    <text evidence="6">Catalyzes the GTP-dependent phosphorylation of the 3'-hydroxyl group of dephosphocoenzyme A to form coenzyme A (CoA).</text>
</comment>
<proteinExistence type="inferred from homology"/>
<keyword evidence="8" id="KW-1185">Reference proteome</keyword>
<comment type="similarity">
    <text evidence="6">Belongs to the GTP-dependent DPCK family.</text>
</comment>
<gene>
    <name evidence="7" type="ORF">SAMN05216218_11369</name>
</gene>
<protein>
    <recommendedName>
        <fullName evidence="6">GTP-dependent dephospho-CoA kinase</fullName>
        <ecNumber evidence="6">2.7.1.237</ecNumber>
    </recommendedName>
    <alternativeName>
        <fullName evidence="6">Dephospho-coenzyme A kinase</fullName>
        <shortName evidence="6">DPCK</shortName>
    </alternativeName>
</protein>
<dbReference type="Pfam" id="PF04019">
    <property type="entry name" value="DUF359"/>
    <property type="match status" value="1"/>
</dbReference>
<dbReference type="UniPathway" id="UPA00241"/>
<keyword evidence="4 6" id="KW-0173">Coenzyme A biosynthesis</keyword>
<feature type="binding site" evidence="6">
    <location>
        <position position="130"/>
    </location>
    <ligand>
        <name>GTP</name>
        <dbReference type="ChEBI" id="CHEBI:37565"/>
    </ligand>
</feature>
<dbReference type="InterPro" id="IPR007164">
    <property type="entry name" value="GTP-dep_dephospho-CoA_kin"/>
</dbReference>
<comment type="catalytic activity">
    <reaction evidence="6">
        <text>3'-dephospho-CoA + GTP = GDP + CoA + H(+)</text>
        <dbReference type="Rhea" id="RHEA:61156"/>
        <dbReference type="ChEBI" id="CHEBI:15378"/>
        <dbReference type="ChEBI" id="CHEBI:37565"/>
        <dbReference type="ChEBI" id="CHEBI:57287"/>
        <dbReference type="ChEBI" id="CHEBI:57328"/>
        <dbReference type="ChEBI" id="CHEBI:58189"/>
        <dbReference type="EC" id="2.7.1.237"/>
    </reaction>
</comment>
<dbReference type="GO" id="GO:0016301">
    <property type="term" value="F:kinase activity"/>
    <property type="evidence" value="ECO:0007669"/>
    <property type="project" value="UniProtKB-UniRule"/>
</dbReference>
<dbReference type="STRING" id="660518.SAMN05216218_11369"/>
<evidence type="ECO:0000313" key="8">
    <source>
        <dbReference type="Proteomes" id="UP000199076"/>
    </source>
</evidence>
<evidence type="ECO:0000256" key="4">
    <source>
        <dbReference type="ARBA" id="ARBA00022993"/>
    </source>
</evidence>
<accession>A0A1G7QRP6</accession>
<evidence type="ECO:0000256" key="3">
    <source>
        <dbReference type="ARBA" id="ARBA00022777"/>
    </source>
</evidence>
<evidence type="ECO:0000313" key="7">
    <source>
        <dbReference type="EMBL" id="SDG01206.1"/>
    </source>
</evidence>
<name>A0A1G7QRP6_9EURY</name>
<dbReference type="PANTHER" id="PTHR40732:SF1">
    <property type="entry name" value="GTP-DEPENDENT DEPHOSPHO-COA KINASE"/>
    <property type="match status" value="1"/>
</dbReference>
<reference evidence="8" key="1">
    <citation type="submission" date="2016-10" db="EMBL/GenBank/DDBJ databases">
        <authorList>
            <person name="Varghese N."/>
            <person name="Submissions S."/>
        </authorList>
    </citation>
    <scope>NUCLEOTIDE SEQUENCE [LARGE SCALE GENOMIC DNA]</scope>
    <source>
        <strain evidence="8">IBRC-M 10760</strain>
    </source>
</reference>
<dbReference type="GO" id="GO:0015937">
    <property type="term" value="P:coenzyme A biosynthetic process"/>
    <property type="evidence" value="ECO:0007669"/>
    <property type="project" value="UniProtKB-UniRule"/>
</dbReference>
<evidence type="ECO:0000256" key="5">
    <source>
        <dbReference type="ARBA" id="ARBA00023134"/>
    </source>
</evidence>
<comment type="caution">
    <text evidence="6">Lacks conserved residue(s) required for the propagation of feature annotation.</text>
</comment>
<dbReference type="EC" id="2.7.1.237" evidence="6"/>
<feature type="binding site" evidence="6">
    <location>
        <position position="67"/>
    </location>
    <ligand>
        <name>GTP</name>
        <dbReference type="ChEBI" id="CHEBI:37565"/>
    </ligand>
</feature>
<evidence type="ECO:0000256" key="2">
    <source>
        <dbReference type="ARBA" id="ARBA00022741"/>
    </source>
</evidence>
<dbReference type="PIRSF" id="PIRSF006533">
    <property type="entry name" value="UCP006533"/>
    <property type="match status" value="1"/>
</dbReference>
<keyword evidence="5 6" id="KW-0342">GTP-binding</keyword>
<feature type="binding site" evidence="6">
    <location>
        <position position="48"/>
    </location>
    <ligand>
        <name>GTP</name>
        <dbReference type="ChEBI" id="CHEBI:37565"/>
    </ligand>
</feature>
<feature type="binding site" evidence="6">
    <location>
        <position position="49"/>
    </location>
    <ligand>
        <name>GTP</name>
        <dbReference type="ChEBI" id="CHEBI:37565"/>
    </ligand>
</feature>
<dbReference type="PANTHER" id="PTHR40732">
    <property type="entry name" value="UPF0218 PROTEIN TK1697"/>
    <property type="match status" value="1"/>
</dbReference>
<keyword evidence="3 6" id="KW-0418">Kinase</keyword>
<dbReference type="Proteomes" id="UP000199076">
    <property type="component" value="Unassembled WGS sequence"/>
</dbReference>
<organism evidence="7 8">
    <name type="scientific">Halorientalis regularis</name>
    <dbReference type="NCBI Taxonomy" id="660518"/>
    <lineage>
        <taxon>Archaea</taxon>
        <taxon>Methanobacteriati</taxon>
        <taxon>Methanobacteriota</taxon>
        <taxon>Stenosarchaea group</taxon>
        <taxon>Halobacteria</taxon>
        <taxon>Halobacteriales</taxon>
        <taxon>Haloarculaceae</taxon>
        <taxon>Halorientalis</taxon>
    </lineage>
</organism>
<dbReference type="AlphaFoldDB" id="A0A1G7QRP6"/>
<dbReference type="EMBL" id="FNBK01000013">
    <property type="protein sequence ID" value="SDG01206.1"/>
    <property type="molecule type" value="Genomic_DNA"/>
</dbReference>
<evidence type="ECO:0000256" key="1">
    <source>
        <dbReference type="ARBA" id="ARBA00022679"/>
    </source>
</evidence>